<comment type="similarity">
    <text evidence="1">Belongs to the HipA Ser/Thr kinase family.</text>
</comment>
<dbReference type="Gene3D" id="1.10.1070.20">
    <property type="match status" value="1"/>
</dbReference>
<dbReference type="Proteomes" id="UP000234341">
    <property type="component" value="Unassembled WGS sequence"/>
</dbReference>
<comment type="caution">
    <text evidence="6">The sequence shown here is derived from an EMBL/GenBank/DDBJ whole genome shotgun (WGS) entry which is preliminary data.</text>
</comment>
<dbReference type="PANTHER" id="PTHR37419">
    <property type="entry name" value="SERINE/THREONINE-PROTEIN KINASE TOXIN HIPA"/>
    <property type="match status" value="1"/>
</dbReference>
<dbReference type="GO" id="GO:0004674">
    <property type="term" value="F:protein serine/threonine kinase activity"/>
    <property type="evidence" value="ECO:0007669"/>
    <property type="project" value="TreeGrafter"/>
</dbReference>
<feature type="domain" description="HipA N-terminal subdomain 1" evidence="5">
    <location>
        <begin position="10"/>
        <end position="124"/>
    </location>
</feature>
<dbReference type="InterPro" id="IPR017508">
    <property type="entry name" value="HipA_N1"/>
</dbReference>
<feature type="domain" description="HipA-like C-terminal" evidence="4">
    <location>
        <begin position="162"/>
        <end position="403"/>
    </location>
</feature>
<sequence>MSDELRPRYLSVHLHGVLCGYLCEAGRTTRFVPGEQFRGDPGRPTLSLSLTVPGNEPLTGTILSNPFHPALYNIGGELPPYFAGLLPEGELRKRLEATRHHPDDRDDFGVLAAAGEDLPGALTVRPADLDTLPDHVRTIGVTGGADNLEIAVVEGATEGAASVSGVQNKLALSTAHAGRRYTMPTHGRLSDLIAKLPARNDDSQIFNEYVSMQLAQAAGVAVAVCRPQPLAAIDVPGLADALGADLHFLAVDRFDREPGGRVHAEDGCQILTRMPARKYAGNDAYVAIVRLLDRLSVRGIEDVRQFFMRQAVHTLLGNSDAHLKNFSFLYRNGTMPELSPAYDIVSVAALPGFAAFGQNVAIDLLQRQQTLETYRDFARSARIAERIAMAAVKDAVTMAQERWPALLDSLPTPAAMKTVVTERLRTLPLARLARR</sequence>
<dbReference type="STRING" id="82633.GCA_000974605_01437"/>
<dbReference type="InterPro" id="IPR052028">
    <property type="entry name" value="HipA_Ser/Thr_kinase"/>
</dbReference>
<keyword evidence="3" id="KW-0418">Kinase</keyword>
<evidence type="ECO:0000259" key="4">
    <source>
        <dbReference type="Pfam" id="PF07804"/>
    </source>
</evidence>
<dbReference type="Pfam" id="PF13657">
    <property type="entry name" value="Couple_hipA"/>
    <property type="match status" value="1"/>
</dbReference>
<evidence type="ECO:0000256" key="3">
    <source>
        <dbReference type="ARBA" id="ARBA00022777"/>
    </source>
</evidence>
<evidence type="ECO:0000313" key="7">
    <source>
        <dbReference type="Proteomes" id="UP000234341"/>
    </source>
</evidence>
<dbReference type="RefSeq" id="WP_101682277.1">
    <property type="nucleotide sequence ID" value="NZ_PJRP01000006.1"/>
</dbReference>
<dbReference type="InterPro" id="IPR012893">
    <property type="entry name" value="HipA-like_C"/>
</dbReference>
<evidence type="ECO:0000256" key="2">
    <source>
        <dbReference type="ARBA" id="ARBA00022679"/>
    </source>
</evidence>
<dbReference type="OrthoDB" id="9805913at2"/>
<keyword evidence="2" id="KW-0808">Transferase</keyword>
<evidence type="ECO:0000313" key="6">
    <source>
        <dbReference type="EMBL" id="PLP99698.1"/>
    </source>
</evidence>
<dbReference type="EMBL" id="PJRP01000006">
    <property type="protein sequence ID" value="PLP99698.1"/>
    <property type="molecule type" value="Genomic_DNA"/>
</dbReference>
<dbReference type="PANTHER" id="PTHR37419:SF1">
    <property type="entry name" value="SERINE_THREONINE-PROTEIN KINASE TOXIN HIPA"/>
    <property type="match status" value="1"/>
</dbReference>
<accession>A0A2N5CBW0</accession>
<evidence type="ECO:0000256" key="1">
    <source>
        <dbReference type="ARBA" id="ARBA00010164"/>
    </source>
</evidence>
<evidence type="ECO:0000259" key="5">
    <source>
        <dbReference type="Pfam" id="PF13657"/>
    </source>
</evidence>
<dbReference type="NCBIfam" id="TIGR03071">
    <property type="entry name" value="couple_hipA"/>
    <property type="match status" value="1"/>
</dbReference>
<reference evidence="6 7" key="1">
    <citation type="submission" date="2017-12" db="EMBL/GenBank/DDBJ databases">
        <title>Genome sequence of the active heterotrophic nitrifier-denitrifier, Cupriavidus pauculus UM1.</title>
        <authorList>
            <person name="Putonti C."/>
            <person name="Castignetti D."/>
        </authorList>
    </citation>
    <scope>NUCLEOTIDE SEQUENCE [LARGE SCALE GENOMIC DNA]</scope>
    <source>
        <strain evidence="6 7">UM1</strain>
    </source>
</reference>
<protein>
    <submittedName>
        <fullName evidence="6">Regulator</fullName>
    </submittedName>
</protein>
<organism evidence="6 7">
    <name type="scientific">Cupriavidus pauculus</name>
    <dbReference type="NCBI Taxonomy" id="82633"/>
    <lineage>
        <taxon>Bacteria</taxon>
        <taxon>Pseudomonadati</taxon>
        <taxon>Pseudomonadota</taxon>
        <taxon>Betaproteobacteria</taxon>
        <taxon>Burkholderiales</taxon>
        <taxon>Burkholderiaceae</taxon>
        <taxon>Cupriavidus</taxon>
    </lineage>
</organism>
<dbReference type="GO" id="GO:0005829">
    <property type="term" value="C:cytosol"/>
    <property type="evidence" value="ECO:0007669"/>
    <property type="project" value="TreeGrafter"/>
</dbReference>
<dbReference type="Pfam" id="PF07804">
    <property type="entry name" value="HipA_C"/>
    <property type="match status" value="1"/>
</dbReference>
<proteinExistence type="inferred from homology"/>
<name>A0A2N5CBW0_9BURK</name>
<gene>
    <name evidence="6" type="ORF">CYJ10_14970</name>
</gene>
<dbReference type="AlphaFoldDB" id="A0A2N5CBW0"/>